<evidence type="ECO:0000313" key="2">
    <source>
        <dbReference type="EMBL" id="TFK33266.1"/>
    </source>
</evidence>
<accession>A0A5C3LMS8</accession>
<dbReference type="OrthoDB" id="2961306at2759"/>
<protein>
    <submittedName>
        <fullName evidence="2">Uncharacterized protein</fullName>
    </submittedName>
</protein>
<keyword evidence="1" id="KW-0732">Signal</keyword>
<reference evidence="2 3" key="1">
    <citation type="journal article" date="2019" name="Nat. Ecol. Evol.">
        <title>Megaphylogeny resolves global patterns of mushroom evolution.</title>
        <authorList>
            <person name="Varga T."/>
            <person name="Krizsan K."/>
            <person name="Foldi C."/>
            <person name="Dima B."/>
            <person name="Sanchez-Garcia M."/>
            <person name="Sanchez-Ramirez S."/>
            <person name="Szollosi G.J."/>
            <person name="Szarkandi J.G."/>
            <person name="Papp V."/>
            <person name="Albert L."/>
            <person name="Andreopoulos W."/>
            <person name="Angelini C."/>
            <person name="Antonin V."/>
            <person name="Barry K.W."/>
            <person name="Bougher N.L."/>
            <person name="Buchanan P."/>
            <person name="Buyck B."/>
            <person name="Bense V."/>
            <person name="Catcheside P."/>
            <person name="Chovatia M."/>
            <person name="Cooper J."/>
            <person name="Damon W."/>
            <person name="Desjardin D."/>
            <person name="Finy P."/>
            <person name="Geml J."/>
            <person name="Haridas S."/>
            <person name="Hughes K."/>
            <person name="Justo A."/>
            <person name="Karasinski D."/>
            <person name="Kautmanova I."/>
            <person name="Kiss B."/>
            <person name="Kocsube S."/>
            <person name="Kotiranta H."/>
            <person name="LaButti K.M."/>
            <person name="Lechner B.E."/>
            <person name="Liimatainen K."/>
            <person name="Lipzen A."/>
            <person name="Lukacs Z."/>
            <person name="Mihaltcheva S."/>
            <person name="Morgado L.N."/>
            <person name="Niskanen T."/>
            <person name="Noordeloos M.E."/>
            <person name="Ohm R.A."/>
            <person name="Ortiz-Santana B."/>
            <person name="Ovrebo C."/>
            <person name="Racz N."/>
            <person name="Riley R."/>
            <person name="Savchenko A."/>
            <person name="Shiryaev A."/>
            <person name="Soop K."/>
            <person name="Spirin V."/>
            <person name="Szebenyi C."/>
            <person name="Tomsovsky M."/>
            <person name="Tulloss R.E."/>
            <person name="Uehling J."/>
            <person name="Grigoriev I.V."/>
            <person name="Vagvolgyi C."/>
            <person name="Papp T."/>
            <person name="Martin F.M."/>
            <person name="Miettinen O."/>
            <person name="Hibbett D.S."/>
            <person name="Nagy L.G."/>
        </authorList>
    </citation>
    <scope>NUCLEOTIDE SEQUENCE [LARGE SCALE GENOMIC DNA]</scope>
    <source>
        <strain evidence="2 3">CBS 166.37</strain>
    </source>
</reference>
<dbReference type="EMBL" id="ML213651">
    <property type="protein sequence ID" value="TFK33266.1"/>
    <property type="molecule type" value="Genomic_DNA"/>
</dbReference>
<gene>
    <name evidence="2" type="ORF">BDQ12DRAFT_670378</name>
</gene>
<dbReference type="Proteomes" id="UP000308652">
    <property type="component" value="Unassembled WGS sequence"/>
</dbReference>
<feature type="chain" id="PRO_5023049026" evidence="1">
    <location>
        <begin position="20"/>
        <end position="175"/>
    </location>
</feature>
<proteinExistence type="predicted"/>
<dbReference type="AlphaFoldDB" id="A0A5C3LMS8"/>
<evidence type="ECO:0000256" key="1">
    <source>
        <dbReference type="SAM" id="SignalP"/>
    </source>
</evidence>
<feature type="signal peptide" evidence="1">
    <location>
        <begin position="1"/>
        <end position="19"/>
    </location>
</feature>
<organism evidence="2 3">
    <name type="scientific">Crucibulum laeve</name>
    <dbReference type="NCBI Taxonomy" id="68775"/>
    <lineage>
        <taxon>Eukaryota</taxon>
        <taxon>Fungi</taxon>
        <taxon>Dikarya</taxon>
        <taxon>Basidiomycota</taxon>
        <taxon>Agaricomycotina</taxon>
        <taxon>Agaricomycetes</taxon>
        <taxon>Agaricomycetidae</taxon>
        <taxon>Agaricales</taxon>
        <taxon>Agaricineae</taxon>
        <taxon>Nidulariaceae</taxon>
        <taxon>Crucibulum</taxon>
    </lineage>
</organism>
<evidence type="ECO:0000313" key="3">
    <source>
        <dbReference type="Proteomes" id="UP000308652"/>
    </source>
</evidence>
<sequence>MFKLSNYIVFSFFATAALAGNICSYTTRDCVTGIRTCCNNIAEGTCCSWSSTYGWAVKFENMPLTSWWLGRTYGDTCRTSTSGGGSSGGSTCVTVYPGPNYLNWKSANWDADTRSRRSVDNTTSSVELKCAIPNVVEFNTQDGEAHSVTFTADQADHIHELVDAGKLEELLDMYT</sequence>
<keyword evidence="3" id="KW-1185">Reference proteome</keyword>
<name>A0A5C3LMS8_9AGAR</name>